<reference evidence="1" key="1">
    <citation type="submission" date="2018-02" db="EMBL/GenBank/DDBJ databases">
        <title>Rhizophora mucronata_Transcriptome.</title>
        <authorList>
            <person name="Meera S.P."/>
            <person name="Sreeshan A."/>
            <person name="Augustine A."/>
        </authorList>
    </citation>
    <scope>NUCLEOTIDE SEQUENCE</scope>
    <source>
        <tissue evidence="1">Leaf</tissue>
    </source>
</reference>
<evidence type="ECO:0000313" key="1">
    <source>
        <dbReference type="EMBL" id="MBX50840.1"/>
    </source>
</evidence>
<dbReference type="EMBL" id="GGEC01070356">
    <property type="protein sequence ID" value="MBX50840.1"/>
    <property type="molecule type" value="Transcribed_RNA"/>
</dbReference>
<dbReference type="AlphaFoldDB" id="A0A2P2P7U0"/>
<proteinExistence type="predicted"/>
<organism evidence="1">
    <name type="scientific">Rhizophora mucronata</name>
    <name type="common">Asiatic mangrove</name>
    <dbReference type="NCBI Taxonomy" id="61149"/>
    <lineage>
        <taxon>Eukaryota</taxon>
        <taxon>Viridiplantae</taxon>
        <taxon>Streptophyta</taxon>
        <taxon>Embryophyta</taxon>
        <taxon>Tracheophyta</taxon>
        <taxon>Spermatophyta</taxon>
        <taxon>Magnoliopsida</taxon>
        <taxon>eudicotyledons</taxon>
        <taxon>Gunneridae</taxon>
        <taxon>Pentapetalae</taxon>
        <taxon>rosids</taxon>
        <taxon>fabids</taxon>
        <taxon>Malpighiales</taxon>
        <taxon>Rhizophoraceae</taxon>
        <taxon>Rhizophora</taxon>
    </lineage>
</organism>
<name>A0A2P2P7U0_RHIMU</name>
<sequence length="72" mass="8061">MIACKNSPPPPHPVYSCTHSCAKTMVTDSMAINSNNVAMISYSKYGPFILKYVLSPHFHRPLFPSLIFSLFI</sequence>
<protein>
    <submittedName>
        <fullName evidence="1">Uncharacterized protein</fullName>
    </submittedName>
</protein>
<accession>A0A2P2P7U0</accession>